<accession>A0A222Z9C1</accession>
<dbReference type="EMBL" id="MF189177">
    <property type="protein sequence ID" value="ASR80674.1"/>
    <property type="molecule type" value="Genomic_DNA"/>
</dbReference>
<gene>
    <name evidence="2" type="ORF">SEA_PICCOLETTO_43</name>
</gene>
<keyword evidence="3" id="KW-1185">Reference proteome</keyword>
<evidence type="ECO:0000313" key="3">
    <source>
        <dbReference type="Proteomes" id="UP000224728"/>
    </source>
</evidence>
<protein>
    <submittedName>
        <fullName evidence="2">Uncharacterized protein</fullName>
    </submittedName>
</protein>
<dbReference type="OrthoDB" id="26656at10239"/>
<name>A0A222Z9C1_9CAUD</name>
<reference evidence="2 3" key="1">
    <citation type="submission" date="2017-06" db="EMBL/GenBank/DDBJ databases">
        <authorList>
            <person name="Alvidrez A."/>
            <person name="Amparan D."/>
            <person name="Behrens K."/>
            <person name="Bonilla R."/>
            <person name="Bustillos I."/>
            <person name="Echeverri J."/>
            <person name="Girard H.G."/>
            <person name="Hidrogo M."/>
            <person name="Lujan J."/>
            <person name="Martinez M."/>
            <person name="Ontiveros C."/>
            <person name="Piedra M."/>
            <person name="Reyes N."/>
            <person name="Reyes P."/>
            <person name="Saenz P."/>
            <person name="Sanchez B."/>
            <person name="Suarez P."/>
            <person name="Torres G."/>
            <person name="Klyczek K."/>
            <person name="Garlena R.A."/>
            <person name="Russell D.A."/>
            <person name="Pope W.H."/>
            <person name="Jacobs-Sera D."/>
            <person name="Hendrix R.W."/>
            <person name="Hatfull G.F."/>
        </authorList>
    </citation>
    <scope>NUCLEOTIDE SEQUENCE [LARGE SCALE GENOMIC DNA]</scope>
</reference>
<proteinExistence type="predicted"/>
<feature type="region of interest" description="Disordered" evidence="1">
    <location>
        <begin position="24"/>
        <end position="47"/>
    </location>
</feature>
<feature type="compositionally biased region" description="Low complexity" evidence="1">
    <location>
        <begin position="27"/>
        <end position="45"/>
    </location>
</feature>
<evidence type="ECO:0000256" key="1">
    <source>
        <dbReference type="SAM" id="MobiDB-lite"/>
    </source>
</evidence>
<evidence type="ECO:0000313" key="2">
    <source>
        <dbReference type="EMBL" id="ASR80674.1"/>
    </source>
</evidence>
<dbReference type="Proteomes" id="UP000224728">
    <property type="component" value="Segment"/>
</dbReference>
<sequence length="241" mass="26715">MTAKFEDLPASVQAQLHDELLHEEPGQRAAAEQELARLQAEADAQGAPPVIDWDREREIDEELDNALTQLTGETAEQAQERFDKAQAEAAGVPLDFAQLYSKVEAEILAACADVPQLPEVSAAAVIQLVTGYCAAPFERKLVELEGVIEALRLSVRESEETVERRGAIITGLQTDKRNMQQRLNVLHIAVGKLMETTGPGELVITDEYLRRTKPGLVTIFDERMQSRTRITIEKQVNLSDD</sequence>
<organism evidence="2 3">
    <name type="scientific">Arthrobacter phage Piccoletto</name>
    <dbReference type="NCBI Taxonomy" id="2024282"/>
    <lineage>
        <taxon>Viruses</taxon>
        <taxon>Duplodnaviria</taxon>
        <taxon>Heunggongvirae</taxon>
        <taxon>Uroviricota</taxon>
        <taxon>Caudoviricetes</taxon>
        <taxon>Berryhillviridae</taxon>
        <taxon>Jawnskivirus</taxon>
        <taxon>Jawnskivirus piccoletto</taxon>
        <taxon>Marthavirus piccoletto</taxon>
    </lineage>
</organism>